<evidence type="ECO:0000313" key="15">
    <source>
        <dbReference type="EMBL" id="KLV02212.1"/>
    </source>
</evidence>
<dbReference type="AlphaFoldDB" id="A0A0J1JJM3"/>
<evidence type="ECO:0000256" key="7">
    <source>
        <dbReference type="ARBA" id="ARBA00022958"/>
    </source>
</evidence>
<evidence type="ECO:0000256" key="5">
    <source>
        <dbReference type="ARBA" id="ARBA00022826"/>
    </source>
</evidence>
<keyword evidence="7" id="KW-0630">Potassium</keyword>
<dbReference type="STRING" id="1195763.ABT56_21660"/>
<dbReference type="PANTHER" id="PTHR11537">
    <property type="entry name" value="VOLTAGE-GATED POTASSIUM CHANNEL"/>
    <property type="match status" value="1"/>
</dbReference>
<keyword evidence="16" id="KW-1185">Reference proteome</keyword>
<feature type="transmembrane region" description="Helical" evidence="13">
    <location>
        <begin position="42"/>
        <end position="62"/>
    </location>
</feature>
<comment type="caution">
    <text evidence="15">The sequence shown here is derived from an EMBL/GenBank/DDBJ whole genome shotgun (WGS) entry which is preliminary data.</text>
</comment>
<dbReference type="InterPro" id="IPR005821">
    <property type="entry name" value="Ion_trans_dom"/>
</dbReference>
<dbReference type="Proteomes" id="UP000036097">
    <property type="component" value="Unassembled WGS sequence"/>
</dbReference>
<feature type="domain" description="Ion transport" evidence="14">
    <location>
        <begin position="19"/>
        <end position="217"/>
    </location>
</feature>
<keyword evidence="8 13" id="KW-1133">Transmembrane helix</keyword>
<dbReference type="GO" id="GO:0008076">
    <property type="term" value="C:voltage-gated potassium channel complex"/>
    <property type="evidence" value="ECO:0007669"/>
    <property type="project" value="InterPro"/>
</dbReference>
<evidence type="ECO:0000256" key="3">
    <source>
        <dbReference type="ARBA" id="ARBA00022538"/>
    </source>
</evidence>
<proteinExistence type="predicted"/>
<evidence type="ECO:0000256" key="10">
    <source>
        <dbReference type="ARBA" id="ARBA00023136"/>
    </source>
</evidence>
<feature type="transmembrane region" description="Helical" evidence="13">
    <location>
        <begin position="187"/>
        <end position="212"/>
    </location>
</feature>
<gene>
    <name evidence="15" type="ORF">ABT56_21660</name>
</gene>
<keyword evidence="9" id="KW-0406">Ion transport</keyword>
<dbReference type="Pfam" id="PF00520">
    <property type="entry name" value="Ion_trans"/>
    <property type="match status" value="1"/>
</dbReference>
<keyword evidence="12" id="KW-0175">Coiled coil</keyword>
<accession>A0A0J1JJM3</accession>
<keyword evidence="2" id="KW-0813">Transport</keyword>
<evidence type="ECO:0000256" key="4">
    <source>
        <dbReference type="ARBA" id="ARBA00022692"/>
    </source>
</evidence>
<dbReference type="OrthoDB" id="9813518at2"/>
<dbReference type="SUPFAM" id="SSF81324">
    <property type="entry name" value="Voltage-gated potassium channels"/>
    <property type="match status" value="1"/>
</dbReference>
<feature type="coiled-coil region" evidence="12">
    <location>
        <begin position="226"/>
        <end position="253"/>
    </location>
</feature>
<evidence type="ECO:0000256" key="8">
    <source>
        <dbReference type="ARBA" id="ARBA00022989"/>
    </source>
</evidence>
<evidence type="ECO:0000256" key="13">
    <source>
        <dbReference type="SAM" id="Phobius"/>
    </source>
</evidence>
<evidence type="ECO:0000256" key="12">
    <source>
        <dbReference type="SAM" id="Coils"/>
    </source>
</evidence>
<dbReference type="RefSeq" id="WP_047881001.1">
    <property type="nucleotide sequence ID" value="NZ_LDOT01000050.1"/>
</dbReference>
<dbReference type="Gene3D" id="1.10.287.70">
    <property type="match status" value="1"/>
</dbReference>
<evidence type="ECO:0000256" key="2">
    <source>
        <dbReference type="ARBA" id="ARBA00022448"/>
    </source>
</evidence>
<keyword evidence="11" id="KW-0407">Ion channel</keyword>
<dbReference type="InterPro" id="IPR028325">
    <property type="entry name" value="VG_K_chnl"/>
</dbReference>
<evidence type="ECO:0000313" key="16">
    <source>
        <dbReference type="Proteomes" id="UP000036097"/>
    </source>
</evidence>
<dbReference type="Gene3D" id="1.20.120.350">
    <property type="entry name" value="Voltage-gated potassium channels. Chain C"/>
    <property type="match status" value="1"/>
</dbReference>
<dbReference type="GO" id="GO:0005249">
    <property type="term" value="F:voltage-gated potassium channel activity"/>
    <property type="evidence" value="ECO:0007669"/>
    <property type="project" value="InterPro"/>
</dbReference>
<dbReference type="InterPro" id="IPR027359">
    <property type="entry name" value="Volt_channel_dom_sf"/>
</dbReference>
<reference evidence="15 16" key="1">
    <citation type="submission" date="2015-05" db="EMBL/GenBank/DDBJ databases">
        <title>Photobacterium galathea sp. nov.</title>
        <authorList>
            <person name="Machado H."/>
            <person name="Gram L."/>
        </authorList>
    </citation>
    <scope>NUCLEOTIDE SEQUENCE [LARGE SCALE GENOMIC DNA]</scope>
    <source>
        <strain evidence="15 16">CGMCC 1.12159</strain>
    </source>
</reference>
<evidence type="ECO:0000256" key="1">
    <source>
        <dbReference type="ARBA" id="ARBA00004141"/>
    </source>
</evidence>
<evidence type="ECO:0000259" key="14">
    <source>
        <dbReference type="Pfam" id="PF00520"/>
    </source>
</evidence>
<protein>
    <submittedName>
        <fullName evidence="15">Capsular biosynthesis protein</fullName>
    </submittedName>
</protein>
<keyword evidence="5" id="KW-0631">Potassium channel</keyword>
<comment type="subcellular location">
    <subcellularLocation>
        <location evidence="1">Membrane</location>
        <topology evidence="1">Multi-pass membrane protein</topology>
    </subcellularLocation>
</comment>
<evidence type="ECO:0000256" key="11">
    <source>
        <dbReference type="ARBA" id="ARBA00023303"/>
    </source>
</evidence>
<dbReference type="EMBL" id="LDOT01000050">
    <property type="protein sequence ID" value="KLV02212.1"/>
    <property type="molecule type" value="Genomic_DNA"/>
</dbReference>
<keyword evidence="3" id="KW-0633">Potassium transport</keyword>
<dbReference type="PANTHER" id="PTHR11537:SF254">
    <property type="entry name" value="POTASSIUM VOLTAGE-GATED CHANNEL PROTEIN SHAB"/>
    <property type="match status" value="1"/>
</dbReference>
<dbReference type="GO" id="GO:0001508">
    <property type="term" value="P:action potential"/>
    <property type="evidence" value="ECO:0007669"/>
    <property type="project" value="TreeGrafter"/>
</dbReference>
<feature type="transmembrane region" description="Helical" evidence="13">
    <location>
        <begin position="125"/>
        <end position="147"/>
    </location>
</feature>
<evidence type="ECO:0000256" key="9">
    <source>
        <dbReference type="ARBA" id="ARBA00023065"/>
    </source>
</evidence>
<name>A0A0J1JJM3_9GAMM</name>
<dbReference type="PATRIC" id="fig|1195763.3.peg.4648"/>
<organism evidence="15 16">
    <name type="scientific">Photobacterium aquae</name>
    <dbReference type="NCBI Taxonomy" id="1195763"/>
    <lineage>
        <taxon>Bacteria</taxon>
        <taxon>Pseudomonadati</taxon>
        <taxon>Pseudomonadota</taxon>
        <taxon>Gammaproteobacteria</taxon>
        <taxon>Vibrionales</taxon>
        <taxon>Vibrionaceae</taxon>
        <taxon>Photobacterium</taxon>
    </lineage>
</organism>
<keyword evidence="6" id="KW-0851">Voltage-gated channel</keyword>
<feature type="transmembrane region" description="Helical" evidence="13">
    <location>
        <begin position="12"/>
        <end position="36"/>
    </location>
</feature>
<evidence type="ECO:0000256" key="6">
    <source>
        <dbReference type="ARBA" id="ARBA00022882"/>
    </source>
</evidence>
<keyword evidence="10 13" id="KW-0472">Membrane</keyword>
<keyword evidence="4 13" id="KW-0812">Transmembrane</keyword>
<sequence length="259" mass="29278">MTKKIDAVKHELNPLSLMSLVLSFLSLAIVTTMIFLPKASSAYHLLFGIDSFICLLFWCQLLGDWSRSSNKRAYIKTHWVDFLASIPVIEQLRFARVLQIFRVLRLLNSSKQILRQLRRNRRETTIAGIFLLLTLLLSVGSSMMLIFESHVPESNIKEAGDALWWVFVTISTVGYGDHYPVTAMGKILAAVIIICGVGLFGMVAGLVSSVIADPEQQKEKDAKRHAEEWRLMLDNQQRLIERLEAIEKQLGEQKSPPAP</sequence>